<keyword evidence="3" id="KW-1185">Reference proteome</keyword>
<evidence type="ECO:0000313" key="3">
    <source>
        <dbReference type="Proteomes" id="UP000076532"/>
    </source>
</evidence>
<feature type="region of interest" description="Disordered" evidence="1">
    <location>
        <begin position="273"/>
        <end position="304"/>
    </location>
</feature>
<feature type="compositionally biased region" description="Low complexity" evidence="1">
    <location>
        <begin position="277"/>
        <end position="289"/>
    </location>
</feature>
<accession>A0A166FMF2</accession>
<evidence type="ECO:0000313" key="2">
    <source>
        <dbReference type="EMBL" id="KZP16965.1"/>
    </source>
</evidence>
<reference evidence="2 3" key="1">
    <citation type="journal article" date="2016" name="Mol. Biol. Evol.">
        <title>Comparative Genomics of Early-Diverging Mushroom-Forming Fungi Provides Insights into the Origins of Lignocellulose Decay Capabilities.</title>
        <authorList>
            <person name="Nagy L.G."/>
            <person name="Riley R."/>
            <person name="Tritt A."/>
            <person name="Adam C."/>
            <person name="Daum C."/>
            <person name="Floudas D."/>
            <person name="Sun H."/>
            <person name="Yadav J.S."/>
            <person name="Pangilinan J."/>
            <person name="Larsson K.H."/>
            <person name="Matsuura K."/>
            <person name="Barry K."/>
            <person name="Labutti K."/>
            <person name="Kuo R."/>
            <person name="Ohm R.A."/>
            <person name="Bhattacharya S.S."/>
            <person name="Shirouzu T."/>
            <person name="Yoshinaga Y."/>
            <person name="Martin F.M."/>
            <person name="Grigoriev I.V."/>
            <person name="Hibbett D.S."/>
        </authorList>
    </citation>
    <scope>NUCLEOTIDE SEQUENCE [LARGE SCALE GENOMIC DNA]</scope>
    <source>
        <strain evidence="2 3">CBS 109695</strain>
    </source>
</reference>
<feature type="region of interest" description="Disordered" evidence="1">
    <location>
        <begin position="57"/>
        <end position="80"/>
    </location>
</feature>
<evidence type="ECO:0000256" key="1">
    <source>
        <dbReference type="SAM" id="MobiDB-lite"/>
    </source>
</evidence>
<name>A0A166FMF2_9AGAM</name>
<organism evidence="2 3">
    <name type="scientific">Athelia psychrophila</name>
    <dbReference type="NCBI Taxonomy" id="1759441"/>
    <lineage>
        <taxon>Eukaryota</taxon>
        <taxon>Fungi</taxon>
        <taxon>Dikarya</taxon>
        <taxon>Basidiomycota</taxon>
        <taxon>Agaricomycotina</taxon>
        <taxon>Agaricomycetes</taxon>
        <taxon>Agaricomycetidae</taxon>
        <taxon>Atheliales</taxon>
        <taxon>Atheliaceae</taxon>
        <taxon>Athelia</taxon>
    </lineage>
</organism>
<dbReference type="EMBL" id="KV417587">
    <property type="protein sequence ID" value="KZP16965.1"/>
    <property type="molecule type" value="Genomic_DNA"/>
</dbReference>
<protein>
    <submittedName>
        <fullName evidence="2">Uncharacterized protein</fullName>
    </submittedName>
</protein>
<dbReference type="AlphaFoldDB" id="A0A166FMF2"/>
<sequence length="321" mass="34861">MCMEGLKELMGRLDRRADRCVLRTYTRARVPLAPVAPPLCFKCMLMQYVRQLRDVRPPQRVSPPPRCLGKAKQAQPAPAPRPPLLVLLQARVVPRKGKGGRGKDLGEAKDTGPGVALYGVEGGGEEPALARRYLPRAVYDTSVATTFATMGHPKCGHLATPSSATSTAPRDPLAPVEELFAYSPEVLIPAHSVTRSRRVCSPGGHGRGSLSRGSYNLRRIVRSWGKFAGLVVVVKVGAWQELKGQRVPYPDGTAGSAWQPKKPSPALGVTWRETCGPPTRSTRPSSSSTLFDRQAKRPKAWGEARAVSETARASFSADRLW</sequence>
<gene>
    <name evidence="2" type="ORF">FIBSPDRAFT_894553</name>
</gene>
<proteinExistence type="predicted"/>
<dbReference type="Proteomes" id="UP000076532">
    <property type="component" value="Unassembled WGS sequence"/>
</dbReference>